<gene>
    <name evidence="2" type="ORF">AVDCRST_MAG35-891</name>
</gene>
<evidence type="ECO:0000256" key="1">
    <source>
        <dbReference type="SAM" id="MobiDB-lite"/>
    </source>
</evidence>
<evidence type="ECO:0000313" key="2">
    <source>
        <dbReference type="EMBL" id="CAA9400785.1"/>
    </source>
</evidence>
<feature type="region of interest" description="Disordered" evidence="1">
    <location>
        <begin position="1"/>
        <end position="61"/>
    </location>
</feature>
<dbReference type="AlphaFoldDB" id="A0A6J4P5K2"/>
<feature type="compositionally biased region" description="Acidic residues" evidence="1">
    <location>
        <begin position="42"/>
        <end position="54"/>
    </location>
</feature>
<name>A0A6J4P5K2_9ACTN</name>
<sequence length="61" mass="6392">MTSEPSDILDPDGDPQMLGEPGAQPDTGPSVDGVREATSVQDDPDDHDEPDADPDMVAKNT</sequence>
<organism evidence="2">
    <name type="scientific">uncultured Quadrisphaera sp</name>
    <dbReference type="NCBI Taxonomy" id="904978"/>
    <lineage>
        <taxon>Bacteria</taxon>
        <taxon>Bacillati</taxon>
        <taxon>Actinomycetota</taxon>
        <taxon>Actinomycetes</taxon>
        <taxon>Kineosporiales</taxon>
        <taxon>Kineosporiaceae</taxon>
        <taxon>Quadrisphaera</taxon>
        <taxon>environmental samples</taxon>
    </lineage>
</organism>
<proteinExistence type="predicted"/>
<protein>
    <submittedName>
        <fullName evidence="2">Uncharacterized protein</fullName>
    </submittedName>
</protein>
<reference evidence="2" key="1">
    <citation type="submission" date="2020-02" db="EMBL/GenBank/DDBJ databases">
        <authorList>
            <person name="Meier V. D."/>
        </authorList>
    </citation>
    <scope>NUCLEOTIDE SEQUENCE</scope>
    <source>
        <strain evidence="2">AVDCRST_MAG35</strain>
    </source>
</reference>
<accession>A0A6J4P5K2</accession>
<dbReference type="EMBL" id="CADCUY010000181">
    <property type="protein sequence ID" value="CAA9400785.1"/>
    <property type="molecule type" value="Genomic_DNA"/>
</dbReference>